<dbReference type="PANTHER" id="PTHR47018:SF2">
    <property type="entry name" value="TESMIN_TSO1-LIKE CXC DOMAIN-CONTAINING PROTEIN"/>
    <property type="match status" value="1"/>
</dbReference>
<evidence type="ECO:0000313" key="1">
    <source>
        <dbReference type="EMBL" id="KAK2153214.1"/>
    </source>
</evidence>
<keyword evidence="2" id="KW-1185">Reference proteome</keyword>
<name>A0AAD9JHE8_9ANNE</name>
<dbReference type="EMBL" id="JAODUP010000304">
    <property type="protein sequence ID" value="KAK2153214.1"/>
    <property type="molecule type" value="Genomic_DNA"/>
</dbReference>
<dbReference type="Proteomes" id="UP001208570">
    <property type="component" value="Unassembled WGS sequence"/>
</dbReference>
<protein>
    <submittedName>
        <fullName evidence="1">Uncharacterized protein</fullName>
    </submittedName>
</protein>
<dbReference type="PANTHER" id="PTHR47018">
    <property type="entry name" value="CXC DOMAIN-CONTAINING PROTEIN-RELATED"/>
    <property type="match status" value="1"/>
</dbReference>
<evidence type="ECO:0000313" key="2">
    <source>
        <dbReference type="Proteomes" id="UP001208570"/>
    </source>
</evidence>
<sequence length="242" mass="28066">MFIWAHREQTHGHYLRKLVPLFFALDHQNYARRLPIHIRDLEVLPNAIQDIEDLVTLDTKLCESAAAAVSVRMVESIGQEQYNNFKESELGSNDTLLTALIKLNNLLLFHDKKTQNKTTFCPRVDHDLKRSTRVDIVWDQYRALTIKGGRRYISYTPSKHRHLEWFILDTDVVVILLSNFHHIKALNPAAEIRISFKTRKTTRIISLNTIATNLGTMTCKSMALFYAFTESDSKSSFKFKDK</sequence>
<dbReference type="AlphaFoldDB" id="A0AAD9JHE8"/>
<reference evidence="1" key="1">
    <citation type="journal article" date="2023" name="Mol. Biol. Evol.">
        <title>Third-Generation Sequencing Reveals the Adaptive Role of the Epigenome in Three Deep-Sea Polychaetes.</title>
        <authorList>
            <person name="Perez M."/>
            <person name="Aroh O."/>
            <person name="Sun Y."/>
            <person name="Lan Y."/>
            <person name="Juniper S.K."/>
            <person name="Young C.R."/>
            <person name="Angers B."/>
            <person name="Qian P.Y."/>
        </authorList>
    </citation>
    <scope>NUCLEOTIDE SEQUENCE</scope>
    <source>
        <strain evidence="1">P08H-3</strain>
    </source>
</reference>
<gene>
    <name evidence="1" type="ORF">LSH36_304g04015</name>
</gene>
<proteinExistence type="predicted"/>
<comment type="caution">
    <text evidence="1">The sequence shown here is derived from an EMBL/GenBank/DDBJ whole genome shotgun (WGS) entry which is preliminary data.</text>
</comment>
<organism evidence="1 2">
    <name type="scientific">Paralvinella palmiformis</name>
    <dbReference type="NCBI Taxonomy" id="53620"/>
    <lineage>
        <taxon>Eukaryota</taxon>
        <taxon>Metazoa</taxon>
        <taxon>Spiralia</taxon>
        <taxon>Lophotrochozoa</taxon>
        <taxon>Annelida</taxon>
        <taxon>Polychaeta</taxon>
        <taxon>Sedentaria</taxon>
        <taxon>Canalipalpata</taxon>
        <taxon>Terebellida</taxon>
        <taxon>Terebelliformia</taxon>
        <taxon>Alvinellidae</taxon>
        <taxon>Paralvinella</taxon>
    </lineage>
</organism>
<accession>A0AAD9JHE8</accession>